<dbReference type="EMBL" id="AYKW01000034">
    <property type="protein sequence ID" value="PIL27261.1"/>
    <property type="molecule type" value="Genomic_DNA"/>
</dbReference>
<dbReference type="SUPFAM" id="SSF52540">
    <property type="entry name" value="P-loop containing nucleoside triphosphate hydrolases"/>
    <property type="match status" value="1"/>
</dbReference>
<dbReference type="InterPro" id="IPR014808">
    <property type="entry name" value="DNA_replication_fac_Dna2_N"/>
</dbReference>
<dbReference type="STRING" id="1077348.A0A2G8S0H4"/>
<dbReference type="CDD" id="cd22318">
    <property type="entry name" value="DNA2_N-like"/>
    <property type="match status" value="1"/>
</dbReference>
<dbReference type="Proteomes" id="UP000230002">
    <property type="component" value="Unassembled WGS sequence"/>
</dbReference>
<keyword evidence="13" id="KW-0378">Hydrolase</keyword>
<evidence type="ECO:0000256" key="1">
    <source>
        <dbReference type="ARBA" id="ARBA00001966"/>
    </source>
</evidence>
<dbReference type="InterPro" id="IPR041677">
    <property type="entry name" value="DNA2/NAM7_AAA_11"/>
</dbReference>
<reference evidence="27 28" key="1">
    <citation type="journal article" date="2015" name="Sci. Rep.">
        <title>Chromosome-level genome map provides insights into diverse defense mechanisms in the medicinal fungus Ganoderma sinense.</title>
        <authorList>
            <person name="Zhu Y."/>
            <person name="Xu J."/>
            <person name="Sun C."/>
            <person name="Zhou S."/>
            <person name="Xu H."/>
            <person name="Nelson D.R."/>
            <person name="Qian J."/>
            <person name="Song J."/>
            <person name="Luo H."/>
            <person name="Xiang L."/>
            <person name="Li Y."/>
            <person name="Xu Z."/>
            <person name="Ji A."/>
            <person name="Wang L."/>
            <person name="Lu S."/>
            <person name="Hayward A."/>
            <person name="Sun W."/>
            <person name="Li X."/>
            <person name="Schwartz D.C."/>
            <person name="Wang Y."/>
            <person name="Chen S."/>
        </authorList>
    </citation>
    <scope>NUCLEOTIDE SEQUENCE [LARGE SCALE GENOMIC DNA]</scope>
    <source>
        <strain evidence="27 28">ZZ0214-1</strain>
    </source>
</reference>
<dbReference type="EC" id="3.6.4.12" evidence="4"/>
<dbReference type="GO" id="GO:0004519">
    <property type="term" value="F:endonuclease activity"/>
    <property type="evidence" value="ECO:0007669"/>
    <property type="project" value="UniProtKB-KW"/>
</dbReference>
<dbReference type="InterPro" id="IPR027417">
    <property type="entry name" value="P-loop_NTPase"/>
</dbReference>
<evidence type="ECO:0000256" key="2">
    <source>
        <dbReference type="ARBA" id="ARBA00004123"/>
    </source>
</evidence>
<feature type="domain" description="DNA2/NAM7 helicase helicase" evidence="25">
    <location>
        <begin position="756"/>
        <end position="846"/>
    </location>
</feature>
<evidence type="ECO:0000256" key="8">
    <source>
        <dbReference type="ARBA" id="ARBA00022722"/>
    </source>
</evidence>
<evidence type="ECO:0000259" key="25">
    <source>
        <dbReference type="Pfam" id="PF13086"/>
    </source>
</evidence>
<dbReference type="GO" id="GO:0006260">
    <property type="term" value="P:DNA replication"/>
    <property type="evidence" value="ECO:0007669"/>
    <property type="project" value="UniProtKB-KW"/>
</dbReference>
<keyword evidence="10" id="KW-0547">Nucleotide-binding</keyword>
<feature type="region of interest" description="Disordered" evidence="23">
    <location>
        <begin position="108"/>
        <end position="128"/>
    </location>
</feature>
<feature type="compositionally biased region" description="Polar residues" evidence="23">
    <location>
        <begin position="26"/>
        <end position="35"/>
    </location>
</feature>
<feature type="region of interest" description="Disordered" evidence="23">
    <location>
        <begin position="26"/>
        <end position="72"/>
    </location>
</feature>
<dbReference type="InterPro" id="IPR050534">
    <property type="entry name" value="Coronavir_polyprotein_1ab"/>
</dbReference>
<evidence type="ECO:0000256" key="22">
    <source>
        <dbReference type="ARBA" id="ARBA00047995"/>
    </source>
</evidence>
<keyword evidence="14" id="KW-0347">Helicase</keyword>
<keyword evidence="16" id="KW-0408">Iron</keyword>
<dbReference type="InterPro" id="IPR047187">
    <property type="entry name" value="SF1_C_Upf1"/>
</dbReference>
<evidence type="ECO:0000256" key="11">
    <source>
        <dbReference type="ARBA" id="ARBA00022759"/>
    </source>
</evidence>
<dbReference type="InterPro" id="IPR041679">
    <property type="entry name" value="DNA2/NAM7-like_C"/>
</dbReference>
<keyword evidence="17" id="KW-0411">Iron-sulfur</keyword>
<evidence type="ECO:0000256" key="21">
    <source>
        <dbReference type="ARBA" id="ARBA00023268"/>
    </source>
</evidence>
<dbReference type="InterPro" id="IPR026851">
    <property type="entry name" value="Dna2/JHS1_DEXXQ-box"/>
</dbReference>
<evidence type="ECO:0000256" key="19">
    <source>
        <dbReference type="ARBA" id="ARBA00023204"/>
    </source>
</evidence>
<keyword evidence="9" id="KW-0479">Metal-binding</keyword>
<evidence type="ECO:0000256" key="17">
    <source>
        <dbReference type="ARBA" id="ARBA00023014"/>
    </source>
</evidence>
<evidence type="ECO:0000256" key="5">
    <source>
        <dbReference type="ARBA" id="ARBA00021516"/>
    </source>
</evidence>
<dbReference type="Pfam" id="PF13086">
    <property type="entry name" value="AAA_11"/>
    <property type="match status" value="2"/>
</dbReference>
<gene>
    <name evidence="27" type="ORF">GSI_10406</name>
</gene>
<dbReference type="Pfam" id="PF08696">
    <property type="entry name" value="Dna2"/>
    <property type="match status" value="1"/>
</dbReference>
<evidence type="ECO:0000256" key="4">
    <source>
        <dbReference type="ARBA" id="ARBA00012551"/>
    </source>
</evidence>
<dbReference type="GO" id="GO:0046872">
    <property type="term" value="F:metal ion binding"/>
    <property type="evidence" value="ECO:0007669"/>
    <property type="project" value="UniProtKB-KW"/>
</dbReference>
<evidence type="ECO:0000313" key="28">
    <source>
        <dbReference type="Proteomes" id="UP000230002"/>
    </source>
</evidence>
<keyword evidence="6" id="KW-0004">4Fe-4S</keyword>
<evidence type="ECO:0000256" key="6">
    <source>
        <dbReference type="ARBA" id="ARBA00022485"/>
    </source>
</evidence>
<evidence type="ECO:0000256" key="7">
    <source>
        <dbReference type="ARBA" id="ARBA00022705"/>
    </source>
</evidence>
<evidence type="ECO:0000256" key="3">
    <source>
        <dbReference type="ARBA" id="ARBA00007913"/>
    </source>
</evidence>
<dbReference type="GO" id="GO:0005634">
    <property type="term" value="C:nucleus"/>
    <property type="evidence" value="ECO:0007669"/>
    <property type="project" value="UniProtKB-SubCell"/>
</dbReference>
<dbReference type="GO" id="GO:0003677">
    <property type="term" value="F:DNA binding"/>
    <property type="evidence" value="ECO:0007669"/>
    <property type="project" value="UniProtKB-KW"/>
</dbReference>
<keyword evidence="21" id="KW-0511">Multifunctional enzyme</keyword>
<evidence type="ECO:0000313" key="27">
    <source>
        <dbReference type="EMBL" id="PIL27261.1"/>
    </source>
</evidence>
<keyword evidence="8" id="KW-0540">Nuclease</keyword>
<dbReference type="PANTHER" id="PTHR43788">
    <property type="entry name" value="DNA2/NAM7 HELICASE FAMILY MEMBER"/>
    <property type="match status" value="1"/>
</dbReference>
<dbReference type="PANTHER" id="PTHR43788:SF8">
    <property type="entry name" value="DNA-BINDING PROTEIN SMUBP-2"/>
    <property type="match status" value="1"/>
</dbReference>
<evidence type="ECO:0000256" key="13">
    <source>
        <dbReference type="ARBA" id="ARBA00022801"/>
    </source>
</evidence>
<evidence type="ECO:0000256" key="9">
    <source>
        <dbReference type="ARBA" id="ARBA00022723"/>
    </source>
</evidence>
<feature type="domain" description="DNA2/NAM7 helicase helicase" evidence="25">
    <location>
        <begin position="853"/>
        <end position="924"/>
    </location>
</feature>
<dbReference type="GO" id="GO:0017116">
    <property type="term" value="F:single-stranded DNA helicase activity"/>
    <property type="evidence" value="ECO:0007669"/>
    <property type="project" value="InterPro"/>
</dbReference>
<dbReference type="AlphaFoldDB" id="A0A2G8S0H4"/>
<comment type="caution">
    <text evidence="27">The sequence shown here is derived from an EMBL/GenBank/DDBJ whole genome shotgun (WGS) entry which is preliminary data.</text>
</comment>
<dbReference type="GO" id="GO:0005524">
    <property type="term" value="F:ATP binding"/>
    <property type="evidence" value="ECO:0007669"/>
    <property type="project" value="UniProtKB-KW"/>
</dbReference>
<dbReference type="GO" id="GO:0051539">
    <property type="term" value="F:4 iron, 4 sulfur cluster binding"/>
    <property type="evidence" value="ECO:0007669"/>
    <property type="project" value="UniProtKB-KW"/>
</dbReference>
<keyword evidence="15" id="KW-0067">ATP-binding</keyword>
<dbReference type="GO" id="GO:0043139">
    <property type="term" value="F:5'-3' DNA helicase activity"/>
    <property type="evidence" value="ECO:0007669"/>
    <property type="project" value="TreeGrafter"/>
</dbReference>
<keyword evidence="12" id="KW-0227">DNA damage</keyword>
<evidence type="ECO:0000256" key="20">
    <source>
        <dbReference type="ARBA" id="ARBA00023242"/>
    </source>
</evidence>
<evidence type="ECO:0000259" key="24">
    <source>
        <dbReference type="Pfam" id="PF08696"/>
    </source>
</evidence>
<dbReference type="Gene3D" id="3.90.320.10">
    <property type="match status" value="1"/>
</dbReference>
<evidence type="ECO:0000256" key="12">
    <source>
        <dbReference type="ARBA" id="ARBA00022763"/>
    </source>
</evidence>
<dbReference type="GO" id="GO:0016887">
    <property type="term" value="F:ATP hydrolysis activity"/>
    <property type="evidence" value="ECO:0007669"/>
    <property type="project" value="RHEA"/>
</dbReference>
<comment type="catalytic activity">
    <reaction evidence="22">
        <text>ATP + H2O = ADP + phosphate + H(+)</text>
        <dbReference type="Rhea" id="RHEA:13065"/>
        <dbReference type="ChEBI" id="CHEBI:15377"/>
        <dbReference type="ChEBI" id="CHEBI:15378"/>
        <dbReference type="ChEBI" id="CHEBI:30616"/>
        <dbReference type="ChEBI" id="CHEBI:43474"/>
        <dbReference type="ChEBI" id="CHEBI:456216"/>
        <dbReference type="EC" id="3.6.4.12"/>
    </reaction>
</comment>
<comment type="similarity">
    <text evidence="3">Belongs to the DNA2/NAM7 helicase family.</text>
</comment>
<proteinExistence type="inferred from homology"/>
<dbReference type="GO" id="GO:0006281">
    <property type="term" value="P:DNA repair"/>
    <property type="evidence" value="ECO:0007669"/>
    <property type="project" value="UniProtKB-KW"/>
</dbReference>
<comment type="cofactor">
    <cofactor evidence="1">
        <name>[4Fe-4S] cluster</name>
        <dbReference type="ChEBI" id="CHEBI:49883"/>
    </cofactor>
</comment>
<dbReference type="Pfam" id="PF13087">
    <property type="entry name" value="AAA_12"/>
    <property type="match status" value="1"/>
</dbReference>
<dbReference type="CDD" id="cd18041">
    <property type="entry name" value="DEXXQc_DNA2"/>
    <property type="match status" value="1"/>
</dbReference>
<dbReference type="OrthoDB" id="6513042at2759"/>
<dbReference type="FunFam" id="3.40.50.300:FF:000789">
    <property type="entry name" value="DNA replication ATP-dependent helicase/nuclease DNA2"/>
    <property type="match status" value="1"/>
</dbReference>
<keyword evidence="20" id="KW-0539">Nucleus</keyword>
<keyword evidence="7" id="KW-0235">DNA replication</keyword>
<feature type="domain" description="DNA replication factor Dna2 N-terminal" evidence="24">
    <location>
        <begin position="162"/>
        <end position="370"/>
    </location>
</feature>
<keyword evidence="28" id="KW-1185">Reference proteome</keyword>
<evidence type="ECO:0000256" key="15">
    <source>
        <dbReference type="ARBA" id="ARBA00022840"/>
    </source>
</evidence>
<sequence length="1239" mass="137882">MPPSRHSEAEESDFLDSLLLELDSSTAIPHTSASPTRPRVTPLFPPRTPVRANKTTSPSKRTPKTHGIKSSGHVHEVGAYPVESVDIDALLDGAEDWDWDDMNSDFMTPRKSSPVKPKRSRYAVSNETASGPKVTRCTVKTVEERVVKGRFEKVLEANMVPSKEPRRIILRDDWTHADVRPGDDINVIGEWLTDPSPKVPEISVCSKHNYLIHHPDILLTATSLSNASHCPRRPLLANMVRSSSDVTPSLVWGNFLHEVMQTCLSVARWDDKFINKQISEVAQRGLGELLRINMGMEQAIIEVKARAKGLRAFADKYIASSPKPDASLTNTRAGRGEKSLLAISQLYDIEEDIWSPTYGLKGKIDASVEAVVQDFDDSSTPFARARPQIRESTSPMPFEIKTGRAVAGMEHRAQTMLYTLLMGERYGTEIPSGLLYYTQSEEVVRVPAARNELRALLVARNELAGHMMSRLRAKGEITVSEHDGGASLDDLESFLPPTIDDNRTCGKCFALDTIPQAVEGVEDTTSDIADIYDLKTGHLTPSQAAFFKKWEALISLEEKDLVRFRKELWTMTAPQREEKGRCFSDMVLDLTYRPPDVMKPTSQKEGKIHRLTYRFVKTKSGGASLLSGHTGVGDAVVVSVEPALLALARGFVVDLTPDGVVLGVDHELDEDLILDRLRGRPGREGLAHYDDTVVFRIDKDEMFGGMARIRDNLAQLFYAGADSRMLELVVDLAKPRFTGVLEEEPVAKTAPTSSRLNKDQRAAVQKVLCAEDYALVLGMPGTGKTTVIAAVITQLVEAGKTVLLSSYTHSAVDNILMKLNGSDFDVLRLGNLDKIHPAVQHRTMAARPLAKTIEQLEHQVMSPPVVATTCLTIDHPIFSKRTFDYCIVDEASQITLPTCLGPLRFAKKFVLVGDHFQLPPLVKNRAARKGGLDISLFRRLSDAHPEAVVDLTHQYRMNSDIMLLSNKLIYSNRLKCGSDAVASQSLRLPSQKFLEFLHTKSTCRNAHCWMAQLMSESCNAVFVNTDNVPAHDSRVGDLVENQVEARLVHQVTECLLECGVQQSQIGVISLYRQQLKLLSYLLQDRKELEILTADRSQGRDKDCIIISMVRSNDEGQIGELVKDWRRMNVSFTRARSKLIIIGSRRTLQQAPLLTEFFELMDGQGWILTLPPDAHLMHDFGGATPKKRSAADMLSDISLWSSHCRKENGEKFKRAKVFGATEESILVGRPLLQDIANDRK</sequence>
<evidence type="ECO:0000256" key="14">
    <source>
        <dbReference type="ARBA" id="ARBA00022806"/>
    </source>
</evidence>
<dbReference type="InterPro" id="IPR011604">
    <property type="entry name" value="PDDEXK-like_dom_sf"/>
</dbReference>
<evidence type="ECO:0000256" key="23">
    <source>
        <dbReference type="SAM" id="MobiDB-lite"/>
    </source>
</evidence>
<evidence type="ECO:0000259" key="26">
    <source>
        <dbReference type="Pfam" id="PF13087"/>
    </source>
</evidence>
<keyword evidence="11" id="KW-0255">Endonuclease</keyword>
<evidence type="ECO:0000256" key="16">
    <source>
        <dbReference type="ARBA" id="ARBA00023004"/>
    </source>
</evidence>
<protein>
    <recommendedName>
        <fullName evidence="5">DNA replication ATP-dependent helicase/nuclease DNA2</fullName>
        <ecNumber evidence="4">3.6.4.12</ecNumber>
    </recommendedName>
</protein>
<keyword evidence="18" id="KW-0238">DNA-binding</keyword>
<keyword evidence="19" id="KW-0234">DNA repair</keyword>
<accession>A0A2G8S0H4</accession>
<dbReference type="FunFam" id="3.40.50.300:FF:001170">
    <property type="entry name" value="DNA replication helicase Dna2"/>
    <property type="match status" value="1"/>
</dbReference>
<dbReference type="Gene3D" id="3.40.50.300">
    <property type="entry name" value="P-loop containing nucleotide triphosphate hydrolases"/>
    <property type="match status" value="2"/>
</dbReference>
<feature type="domain" description="DNA2/NAM7 helicase-like C-terminal" evidence="26">
    <location>
        <begin position="932"/>
        <end position="1144"/>
    </location>
</feature>
<name>A0A2G8S0H4_9APHY</name>
<evidence type="ECO:0000256" key="10">
    <source>
        <dbReference type="ARBA" id="ARBA00022741"/>
    </source>
</evidence>
<evidence type="ECO:0000256" key="18">
    <source>
        <dbReference type="ARBA" id="ARBA00023125"/>
    </source>
</evidence>
<organism evidence="27 28">
    <name type="scientific">Ganoderma sinense ZZ0214-1</name>
    <dbReference type="NCBI Taxonomy" id="1077348"/>
    <lineage>
        <taxon>Eukaryota</taxon>
        <taxon>Fungi</taxon>
        <taxon>Dikarya</taxon>
        <taxon>Basidiomycota</taxon>
        <taxon>Agaricomycotina</taxon>
        <taxon>Agaricomycetes</taxon>
        <taxon>Polyporales</taxon>
        <taxon>Polyporaceae</taxon>
        <taxon>Ganoderma</taxon>
    </lineage>
</organism>
<comment type="subcellular location">
    <subcellularLocation>
        <location evidence="2">Nucleus</location>
    </subcellularLocation>
</comment>
<dbReference type="CDD" id="cd18808">
    <property type="entry name" value="SF1_C_Upf1"/>
    <property type="match status" value="1"/>
</dbReference>